<dbReference type="GO" id="GO:0046464">
    <property type="term" value="P:acylglycerol catabolic process"/>
    <property type="evidence" value="ECO:0007669"/>
    <property type="project" value="TreeGrafter"/>
</dbReference>
<gene>
    <name evidence="2" type="ORF">A0O28_0029100</name>
</gene>
<feature type="domain" description="Serine aminopeptidase S33" evidence="1">
    <location>
        <begin position="33"/>
        <end position="255"/>
    </location>
</feature>
<dbReference type="Pfam" id="PF12146">
    <property type="entry name" value="Hydrolase_4"/>
    <property type="match status" value="1"/>
</dbReference>
<dbReference type="OrthoDB" id="2498029at2759"/>
<reference evidence="2 3" key="1">
    <citation type="submission" date="2016-04" db="EMBL/GenBank/DDBJ databases">
        <title>Multiple horizontal gene transfer events from other fungi enriched the ability of the initially mycotrophic fungus Trichoderma (Ascomycota) to feed on dead plant biomass.</title>
        <authorList>
            <person name="Atanasova L."/>
            <person name="Chenthamara K."/>
            <person name="Zhang J."/>
            <person name="Grujic M."/>
            <person name="Henrissat B."/>
            <person name="Kuo A."/>
            <person name="Aertz A."/>
            <person name="Salamov A."/>
            <person name="Lipzen A."/>
            <person name="Labutti K."/>
            <person name="Barry K."/>
            <person name="Miao Y."/>
            <person name="Rahimi M.J."/>
            <person name="Shen Q."/>
            <person name="Grigoriev I.V."/>
            <person name="Kubicek C.P."/>
            <person name="Druzhinina I.S."/>
        </authorList>
    </citation>
    <scope>NUCLEOTIDE SEQUENCE [LARGE SCALE GENOMIC DNA]</scope>
    <source>
        <strain evidence="2 3">NJAU 4742</strain>
    </source>
</reference>
<evidence type="ECO:0000313" key="3">
    <source>
        <dbReference type="Proteomes" id="UP000191004"/>
    </source>
</evidence>
<keyword evidence="3" id="KW-1185">Reference proteome</keyword>
<evidence type="ECO:0000313" key="2">
    <source>
        <dbReference type="EMBL" id="OPB44591.1"/>
    </source>
</evidence>
<proteinExistence type="predicted"/>
<dbReference type="InterPro" id="IPR050266">
    <property type="entry name" value="AB_hydrolase_sf"/>
</dbReference>
<dbReference type="InterPro" id="IPR029058">
    <property type="entry name" value="AB_hydrolase_fold"/>
</dbReference>
<dbReference type="Proteomes" id="UP000191004">
    <property type="component" value="Unassembled WGS sequence"/>
</dbReference>
<keyword evidence="2" id="KW-0378">Hydrolase</keyword>
<evidence type="ECO:0000259" key="1">
    <source>
        <dbReference type="Pfam" id="PF12146"/>
    </source>
</evidence>
<dbReference type="GO" id="GO:0016020">
    <property type="term" value="C:membrane"/>
    <property type="evidence" value="ECO:0007669"/>
    <property type="project" value="TreeGrafter"/>
</dbReference>
<organism evidence="2 3">
    <name type="scientific">Trichoderma guizhouense</name>
    <dbReference type="NCBI Taxonomy" id="1491466"/>
    <lineage>
        <taxon>Eukaryota</taxon>
        <taxon>Fungi</taxon>
        <taxon>Dikarya</taxon>
        <taxon>Ascomycota</taxon>
        <taxon>Pezizomycotina</taxon>
        <taxon>Sordariomycetes</taxon>
        <taxon>Hypocreomycetidae</taxon>
        <taxon>Hypocreales</taxon>
        <taxon>Hypocreaceae</taxon>
        <taxon>Trichoderma</taxon>
    </lineage>
</organism>
<dbReference type="GO" id="GO:0047372">
    <property type="term" value="F:monoacylglycerol lipase activity"/>
    <property type="evidence" value="ECO:0007669"/>
    <property type="project" value="TreeGrafter"/>
</dbReference>
<dbReference type="AlphaFoldDB" id="A0A1T3CU30"/>
<protein>
    <submittedName>
        <fullName evidence="2">Alpha/beta hydrolase</fullName>
    </submittedName>
</protein>
<comment type="caution">
    <text evidence="2">The sequence shown here is derived from an EMBL/GenBank/DDBJ whole genome shotgun (WGS) entry which is preliminary data.</text>
</comment>
<sequence>MPFLKLQDRDRQLYYTLNAPLTTTSSSDNSITNIVLIHGLGSSSSYYAPVIPKLVDAGYSCLALDSHGAALTPLTGEGGSLDTIIDDIGAAISALNISPRRTIIVGHSMGGIVAPEATLRYKFAGTVLLGPVYPNETLTKVLQDRIAKVQQNGMDPLVDVIPIVGTASSSTPLQRAFIRTLLLAQTPEGYIANCKAIASASVPDYASISTPLLLVNGAEDFVCPIELSQKIFDSWGSKDKELQILDKTGHWYCIESPEQVGDTIVKFVSGIKTA</sequence>
<dbReference type="Gene3D" id="3.40.50.1820">
    <property type="entry name" value="alpha/beta hydrolase"/>
    <property type="match status" value="1"/>
</dbReference>
<dbReference type="EMBL" id="LVVK01000007">
    <property type="protein sequence ID" value="OPB44591.1"/>
    <property type="molecule type" value="Genomic_DNA"/>
</dbReference>
<dbReference type="SUPFAM" id="SSF53474">
    <property type="entry name" value="alpha/beta-Hydrolases"/>
    <property type="match status" value="1"/>
</dbReference>
<name>A0A1T3CU30_9HYPO</name>
<dbReference type="PANTHER" id="PTHR43798:SF5">
    <property type="entry name" value="MONOACYLGLYCEROL LIPASE ABHD6"/>
    <property type="match status" value="1"/>
</dbReference>
<dbReference type="PANTHER" id="PTHR43798">
    <property type="entry name" value="MONOACYLGLYCEROL LIPASE"/>
    <property type="match status" value="1"/>
</dbReference>
<accession>A0A1T3CU30</accession>
<dbReference type="InterPro" id="IPR022742">
    <property type="entry name" value="Hydrolase_4"/>
</dbReference>